<reference evidence="3" key="2">
    <citation type="journal article" date="2016" name="Sci. Rep.">
        <title>Dictyocaulus viviparus genome, variome and transcriptome elucidate lungworm biology and support future intervention.</title>
        <authorList>
            <person name="McNulty S.N."/>
            <person name="Strube C."/>
            <person name="Rosa B.A."/>
            <person name="Martin J.C."/>
            <person name="Tyagi R."/>
            <person name="Choi Y.J."/>
            <person name="Wang Q."/>
            <person name="Hallsworth Pepin K."/>
            <person name="Zhang X."/>
            <person name="Ozersky P."/>
            <person name="Wilson R.K."/>
            <person name="Sternberg P.W."/>
            <person name="Gasser R.B."/>
            <person name="Mitreva M."/>
        </authorList>
    </citation>
    <scope>NUCLEOTIDE SEQUENCE [LARGE SCALE GENOMIC DNA]</scope>
    <source>
        <strain evidence="3">HannoverDv2000</strain>
    </source>
</reference>
<evidence type="ECO:0000313" key="3">
    <source>
        <dbReference type="Proteomes" id="UP000053766"/>
    </source>
</evidence>
<dbReference type="OrthoDB" id="5877438at2759"/>
<evidence type="ECO:0000313" key="2">
    <source>
        <dbReference type="EMBL" id="KJH50419.1"/>
    </source>
</evidence>
<evidence type="ECO:0000256" key="1">
    <source>
        <dbReference type="SAM" id="MobiDB-lite"/>
    </source>
</evidence>
<gene>
    <name evidence="2" type="ORF">DICVIV_03430</name>
</gene>
<reference evidence="2 3" key="1">
    <citation type="submission" date="2013-11" db="EMBL/GenBank/DDBJ databases">
        <title>Draft genome of the bovine lungworm Dictyocaulus viviparus.</title>
        <authorList>
            <person name="Mitreva M."/>
        </authorList>
    </citation>
    <scope>NUCLEOTIDE SEQUENCE [LARGE SCALE GENOMIC DNA]</scope>
    <source>
        <strain evidence="2 3">HannoverDv2000</strain>
    </source>
</reference>
<name>A0A0D8Y325_DICVI</name>
<organism evidence="2 3">
    <name type="scientific">Dictyocaulus viviparus</name>
    <name type="common">Bovine lungworm</name>
    <dbReference type="NCBI Taxonomy" id="29172"/>
    <lineage>
        <taxon>Eukaryota</taxon>
        <taxon>Metazoa</taxon>
        <taxon>Ecdysozoa</taxon>
        <taxon>Nematoda</taxon>
        <taxon>Chromadorea</taxon>
        <taxon>Rhabditida</taxon>
        <taxon>Rhabditina</taxon>
        <taxon>Rhabditomorpha</taxon>
        <taxon>Strongyloidea</taxon>
        <taxon>Metastrongylidae</taxon>
        <taxon>Dictyocaulus</taxon>
    </lineage>
</organism>
<keyword evidence="3" id="KW-1185">Reference proteome</keyword>
<protein>
    <submittedName>
        <fullName evidence="2">Uncharacterized protein</fullName>
    </submittedName>
</protein>
<proteinExistence type="predicted"/>
<dbReference type="EMBL" id="KN716206">
    <property type="protein sequence ID" value="KJH50419.1"/>
    <property type="molecule type" value="Genomic_DNA"/>
</dbReference>
<feature type="region of interest" description="Disordered" evidence="1">
    <location>
        <begin position="232"/>
        <end position="261"/>
    </location>
</feature>
<dbReference type="AlphaFoldDB" id="A0A0D8Y325"/>
<sequence>MWCGVLQLSTEADSDNSTDYDDVFTSAITESHTEQQCVSTTPYEPVRRASTSSSAATELEDISESDSDSRRSRHHTVELVDATAGYASVCDPCPSNTHDAIPSDEKCIKEDGSSLKSIISPQCKRMELSCSLQLGEQQKTDSTASAELTGVYDQVPAKIEAEKTTGTISDVQETEDAVKSIFDGDDEEEEPQYPTLVYVPGKNGAVVATAGPTSSSEVNLTSTITVSNEEVSGATDFVADSNQPDDNRASGDVSDVGFHFQ</sequence>
<dbReference type="Proteomes" id="UP000053766">
    <property type="component" value="Unassembled WGS sequence"/>
</dbReference>
<feature type="region of interest" description="Disordered" evidence="1">
    <location>
        <begin position="34"/>
        <end position="73"/>
    </location>
</feature>
<accession>A0A0D8Y325</accession>